<evidence type="ECO:0000313" key="2">
    <source>
        <dbReference type="EMBL" id="KAL3783457.1"/>
    </source>
</evidence>
<dbReference type="InterPro" id="IPR011012">
    <property type="entry name" value="Longin-like_dom_sf"/>
</dbReference>
<dbReference type="Pfam" id="PF04628">
    <property type="entry name" value="Sedlin_N"/>
    <property type="match status" value="1"/>
</dbReference>
<dbReference type="PANTHER" id="PTHR12403">
    <property type="entry name" value="TRAFFICKING PROTEIN PARTICLE COMPLEX SUBUNIT 2"/>
    <property type="match status" value="1"/>
</dbReference>
<feature type="compositionally biased region" description="Acidic residues" evidence="1">
    <location>
        <begin position="123"/>
        <end position="133"/>
    </location>
</feature>
<name>A0ABD3P6R1_9STRA</name>
<dbReference type="EMBL" id="JABMIG020000260">
    <property type="protein sequence ID" value="KAL3783457.1"/>
    <property type="molecule type" value="Genomic_DNA"/>
</dbReference>
<feature type="compositionally biased region" description="Acidic residues" evidence="1">
    <location>
        <begin position="57"/>
        <end position="72"/>
    </location>
</feature>
<gene>
    <name evidence="2" type="ORF">HJC23_008649</name>
</gene>
<comment type="caution">
    <text evidence="2">The sequence shown here is derived from an EMBL/GenBank/DDBJ whole genome shotgun (WGS) entry which is preliminary data.</text>
</comment>
<dbReference type="Proteomes" id="UP001516023">
    <property type="component" value="Unassembled WGS sequence"/>
</dbReference>
<organism evidence="2 3">
    <name type="scientific">Cyclotella cryptica</name>
    <dbReference type="NCBI Taxonomy" id="29204"/>
    <lineage>
        <taxon>Eukaryota</taxon>
        <taxon>Sar</taxon>
        <taxon>Stramenopiles</taxon>
        <taxon>Ochrophyta</taxon>
        <taxon>Bacillariophyta</taxon>
        <taxon>Coscinodiscophyceae</taxon>
        <taxon>Thalassiosirophycidae</taxon>
        <taxon>Stephanodiscales</taxon>
        <taxon>Stephanodiscaceae</taxon>
        <taxon>Cyclotella</taxon>
    </lineage>
</organism>
<proteinExistence type="predicted"/>
<reference evidence="2 3" key="1">
    <citation type="journal article" date="2020" name="G3 (Bethesda)">
        <title>Improved Reference Genome for Cyclotella cryptica CCMP332, a Model for Cell Wall Morphogenesis, Salinity Adaptation, and Lipid Production in Diatoms (Bacillariophyta).</title>
        <authorList>
            <person name="Roberts W.R."/>
            <person name="Downey K.M."/>
            <person name="Ruck E.C."/>
            <person name="Traller J.C."/>
            <person name="Alverson A.J."/>
        </authorList>
    </citation>
    <scope>NUCLEOTIDE SEQUENCE [LARGE SCALE GENOMIC DNA]</scope>
    <source>
        <strain evidence="2 3">CCMP332</strain>
    </source>
</reference>
<accession>A0ABD3P6R1</accession>
<dbReference type="SUPFAM" id="SSF64356">
    <property type="entry name" value="SNARE-like"/>
    <property type="match status" value="1"/>
</dbReference>
<feature type="compositionally biased region" description="Basic and acidic residues" evidence="1">
    <location>
        <begin position="107"/>
        <end position="122"/>
    </location>
</feature>
<protein>
    <recommendedName>
        <fullName evidence="4">Trafficking protein particle complex subunit</fullName>
    </recommendedName>
</protein>
<evidence type="ECO:0008006" key="4">
    <source>
        <dbReference type="Google" id="ProtNLM"/>
    </source>
</evidence>
<dbReference type="Gene3D" id="3.30.450.70">
    <property type="match status" value="1"/>
</dbReference>
<feature type="compositionally biased region" description="Polar residues" evidence="1">
    <location>
        <begin position="139"/>
        <end position="151"/>
    </location>
</feature>
<sequence length="349" mass="38351">MTNNNTPSSSSSSTSWSTIPIRLLSSVAVVGRDNEPIYLRGDLCHVPVHASHTIDHVDDDDSVDDDGIVDDADNLHHSADASSSSFSQKRGLLGRMRGVLSPNETGTKTDHEKDDATTKQQDDGDDDDDEDDPFGFFTEQPNNAPSSSMSLTQQLVLHASLDRFEEMTVRSGSHSGGRWRMPGSSGPNAMWMGLLCEVEERWNVYGYLTNTGVKFMIIVENVQVDEEGIRQNEYASSLLSNSSSFVDPIPTTSLSSSSSSNRESDLKHIFSHLHELYVRYTLNPFTKLRSPIQSRAFDRGIIDMAQSFNEKAWKCVCVGLVWNAVWGGKEGGDCVVGFGIECVKGSNCP</sequence>
<evidence type="ECO:0000313" key="3">
    <source>
        <dbReference type="Proteomes" id="UP001516023"/>
    </source>
</evidence>
<keyword evidence="3" id="KW-1185">Reference proteome</keyword>
<evidence type="ECO:0000256" key="1">
    <source>
        <dbReference type="SAM" id="MobiDB-lite"/>
    </source>
</evidence>
<dbReference type="AlphaFoldDB" id="A0ABD3P6R1"/>
<feature type="region of interest" description="Disordered" evidence="1">
    <location>
        <begin position="55"/>
        <end position="151"/>
    </location>
</feature>
<dbReference type="InterPro" id="IPR006722">
    <property type="entry name" value="Sedlin"/>
</dbReference>